<dbReference type="Proteomes" id="UP000196778">
    <property type="component" value="Unassembled WGS sequence"/>
</dbReference>
<dbReference type="SMART" id="SM00346">
    <property type="entry name" value="HTH_ICLR"/>
    <property type="match status" value="1"/>
</dbReference>
<dbReference type="InterPro" id="IPR029016">
    <property type="entry name" value="GAF-like_dom_sf"/>
</dbReference>
<evidence type="ECO:0000259" key="6">
    <source>
        <dbReference type="PROSITE" id="PS51078"/>
    </source>
</evidence>
<dbReference type="InterPro" id="IPR014757">
    <property type="entry name" value="Tscrpt_reg_IclR_C"/>
</dbReference>
<dbReference type="OrthoDB" id="3632743at2"/>
<dbReference type="SUPFAM" id="SSF55781">
    <property type="entry name" value="GAF domain-like"/>
    <property type="match status" value="1"/>
</dbReference>
<feature type="domain" description="IclR-ED" evidence="6">
    <location>
        <begin position="73"/>
        <end position="262"/>
    </location>
</feature>
<organism evidence="7 8">
    <name type="scientific">Mycetocola reblochoni REB411</name>
    <dbReference type="NCBI Taxonomy" id="1255698"/>
    <lineage>
        <taxon>Bacteria</taxon>
        <taxon>Bacillati</taxon>
        <taxon>Actinomycetota</taxon>
        <taxon>Actinomycetes</taxon>
        <taxon>Micrococcales</taxon>
        <taxon>Microbacteriaceae</taxon>
        <taxon>Mycetocola</taxon>
    </lineage>
</organism>
<dbReference type="AlphaFoldDB" id="A0A1R4IH84"/>
<dbReference type="GO" id="GO:0045892">
    <property type="term" value="P:negative regulation of DNA-templated transcription"/>
    <property type="evidence" value="ECO:0007669"/>
    <property type="project" value="TreeGrafter"/>
</dbReference>
<accession>A0A1R4IH84</accession>
<keyword evidence="3" id="KW-0804">Transcription</keyword>
<evidence type="ECO:0000256" key="4">
    <source>
        <dbReference type="SAM" id="MobiDB-lite"/>
    </source>
</evidence>
<evidence type="ECO:0000256" key="2">
    <source>
        <dbReference type="ARBA" id="ARBA00023125"/>
    </source>
</evidence>
<dbReference type="RefSeq" id="WP_087135975.1">
    <property type="nucleotide sequence ID" value="NZ_FUKR01000009.1"/>
</dbReference>
<gene>
    <name evidence="7" type="ORF">FM119_01760</name>
</gene>
<feature type="region of interest" description="Disordered" evidence="4">
    <location>
        <begin position="166"/>
        <end position="187"/>
    </location>
</feature>
<reference evidence="8" key="1">
    <citation type="submission" date="2017-02" db="EMBL/GenBank/DDBJ databases">
        <authorList>
            <person name="Dridi B."/>
        </authorList>
    </citation>
    <scope>NUCLEOTIDE SEQUENCE [LARGE SCALE GENOMIC DNA]</scope>
    <source>
        <strain evidence="8">EB411</strain>
    </source>
</reference>
<sequence length="268" mass="27841">MNTPTREASGLDILDKADAALVALEAEGSLAVSELAAAVGEPVSSTYRLLRALVSAGWVDHAAQRGRYRLGLAFMRIGSLVEDQLDIRAVALPAMRHARDVTGMGVSLWVRRGARAACIERVDGEDVRSRDIRLGDSLPLLGGAGPSVLLAYLPASERDALLTDATGDSVPPVVDEPGRRRSAATAADPVDLDAVRTRGVAVAPSVVTPGFGSAAAPVLNHRGEIEASLAVSGLMAHLDSNESRVIDVVREAAASASAELGWVGESRG</sequence>
<keyword evidence="2" id="KW-0238">DNA-binding</keyword>
<evidence type="ECO:0000259" key="5">
    <source>
        <dbReference type="PROSITE" id="PS51077"/>
    </source>
</evidence>
<dbReference type="PROSITE" id="PS51077">
    <property type="entry name" value="HTH_ICLR"/>
    <property type="match status" value="1"/>
</dbReference>
<dbReference type="PROSITE" id="PS51078">
    <property type="entry name" value="ICLR_ED"/>
    <property type="match status" value="1"/>
</dbReference>
<dbReference type="SUPFAM" id="SSF46785">
    <property type="entry name" value="Winged helix' DNA-binding domain"/>
    <property type="match status" value="1"/>
</dbReference>
<evidence type="ECO:0000256" key="1">
    <source>
        <dbReference type="ARBA" id="ARBA00023015"/>
    </source>
</evidence>
<dbReference type="Pfam" id="PF09339">
    <property type="entry name" value="HTH_IclR"/>
    <property type="match status" value="1"/>
</dbReference>
<dbReference type="InterPro" id="IPR050707">
    <property type="entry name" value="HTH_MetabolicPath_Reg"/>
</dbReference>
<keyword evidence="1" id="KW-0805">Transcription regulation</keyword>
<dbReference type="InterPro" id="IPR005471">
    <property type="entry name" value="Tscrpt_reg_IclR_N"/>
</dbReference>
<keyword evidence="8" id="KW-1185">Reference proteome</keyword>
<dbReference type="Pfam" id="PF01614">
    <property type="entry name" value="IclR_C"/>
    <property type="match status" value="1"/>
</dbReference>
<protein>
    <submittedName>
        <fullName evidence="7">Transcriptional regulator, IclR family</fullName>
    </submittedName>
</protein>
<dbReference type="InterPro" id="IPR036390">
    <property type="entry name" value="WH_DNA-bd_sf"/>
</dbReference>
<dbReference type="Gene3D" id="3.30.450.40">
    <property type="match status" value="1"/>
</dbReference>
<name>A0A1R4IH84_9MICO</name>
<dbReference type="GO" id="GO:0003700">
    <property type="term" value="F:DNA-binding transcription factor activity"/>
    <property type="evidence" value="ECO:0007669"/>
    <property type="project" value="TreeGrafter"/>
</dbReference>
<dbReference type="PANTHER" id="PTHR30136">
    <property type="entry name" value="HELIX-TURN-HELIX TRANSCRIPTIONAL REGULATOR, ICLR FAMILY"/>
    <property type="match status" value="1"/>
</dbReference>
<proteinExistence type="predicted"/>
<evidence type="ECO:0000313" key="7">
    <source>
        <dbReference type="EMBL" id="SJN19098.1"/>
    </source>
</evidence>
<evidence type="ECO:0000313" key="8">
    <source>
        <dbReference type="Proteomes" id="UP000196778"/>
    </source>
</evidence>
<dbReference type="InterPro" id="IPR036388">
    <property type="entry name" value="WH-like_DNA-bd_sf"/>
</dbReference>
<evidence type="ECO:0000256" key="3">
    <source>
        <dbReference type="ARBA" id="ARBA00023163"/>
    </source>
</evidence>
<dbReference type="Gene3D" id="1.10.10.10">
    <property type="entry name" value="Winged helix-like DNA-binding domain superfamily/Winged helix DNA-binding domain"/>
    <property type="match status" value="1"/>
</dbReference>
<dbReference type="GO" id="GO:0003677">
    <property type="term" value="F:DNA binding"/>
    <property type="evidence" value="ECO:0007669"/>
    <property type="project" value="UniProtKB-KW"/>
</dbReference>
<dbReference type="EMBL" id="FUKR01000009">
    <property type="protein sequence ID" value="SJN19098.1"/>
    <property type="molecule type" value="Genomic_DNA"/>
</dbReference>
<feature type="domain" description="HTH iclR-type" evidence="5">
    <location>
        <begin position="11"/>
        <end position="72"/>
    </location>
</feature>
<dbReference type="PANTHER" id="PTHR30136:SF24">
    <property type="entry name" value="HTH-TYPE TRANSCRIPTIONAL REPRESSOR ALLR"/>
    <property type="match status" value="1"/>
</dbReference>